<feature type="transmembrane region" description="Helical" evidence="6">
    <location>
        <begin position="252"/>
        <end position="272"/>
    </location>
</feature>
<proteinExistence type="predicted"/>
<feature type="domain" description="Major facilitator superfamily (MFS) profile" evidence="7">
    <location>
        <begin position="1"/>
        <end position="200"/>
    </location>
</feature>
<feature type="transmembrane region" description="Helical" evidence="6">
    <location>
        <begin position="221"/>
        <end position="246"/>
    </location>
</feature>
<evidence type="ECO:0000256" key="5">
    <source>
        <dbReference type="ARBA" id="ARBA00023136"/>
    </source>
</evidence>
<keyword evidence="4 6" id="KW-1133">Transmembrane helix</keyword>
<dbReference type="Pfam" id="PF07690">
    <property type="entry name" value="MFS_1"/>
    <property type="match status" value="1"/>
</dbReference>
<protein>
    <submittedName>
        <fullName evidence="8">YQGE family putative transporter</fullName>
    </submittedName>
</protein>
<dbReference type="Proteomes" id="UP000580891">
    <property type="component" value="Unassembled WGS sequence"/>
</dbReference>
<feature type="transmembrane region" description="Helical" evidence="6">
    <location>
        <begin position="171"/>
        <end position="195"/>
    </location>
</feature>
<feature type="transmembrane region" description="Helical" evidence="6">
    <location>
        <begin position="81"/>
        <end position="101"/>
    </location>
</feature>
<dbReference type="RefSeq" id="WP_181535237.1">
    <property type="nucleotide sequence ID" value="NZ_JACDUU010000001.1"/>
</dbReference>
<evidence type="ECO:0000256" key="4">
    <source>
        <dbReference type="ARBA" id="ARBA00022989"/>
    </source>
</evidence>
<dbReference type="InterPro" id="IPR020846">
    <property type="entry name" value="MFS_dom"/>
</dbReference>
<comment type="caution">
    <text evidence="8">The sequence shown here is derived from an EMBL/GenBank/DDBJ whole genome shotgun (WGS) entry which is preliminary data.</text>
</comment>
<evidence type="ECO:0000256" key="2">
    <source>
        <dbReference type="ARBA" id="ARBA00022448"/>
    </source>
</evidence>
<dbReference type="PANTHER" id="PTHR23526">
    <property type="entry name" value="INTEGRAL MEMBRANE TRANSPORT PROTEIN-RELATED"/>
    <property type="match status" value="1"/>
</dbReference>
<evidence type="ECO:0000259" key="7">
    <source>
        <dbReference type="PROSITE" id="PS50850"/>
    </source>
</evidence>
<gene>
    <name evidence="8" type="ORF">HNQ85_000137</name>
</gene>
<evidence type="ECO:0000256" key="1">
    <source>
        <dbReference type="ARBA" id="ARBA00004651"/>
    </source>
</evidence>
<feature type="transmembrane region" description="Helical" evidence="6">
    <location>
        <begin position="353"/>
        <end position="373"/>
    </location>
</feature>
<keyword evidence="3 6" id="KW-0812">Transmembrane</keyword>
<dbReference type="EMBL" id="JACDUU010000001">
    <property type="protein sequence ID" value="MBA2869879.1"/>
    <property type="molecule type" value="Genomic_DNA"/>
</dbReference>
<feature type="transmembrane region" description="Helical" evidence="6">
    <location>
        <begin position="284"/>
        <end position="303"/>
    </location>
</feature>
<dbReference type="GO" id="GO:0022857">
    <property type="term" value="F:transmembrane transporter activity"/>
    <property type="evidence" value="ECO:0007669"/>
    <property type="project" value="InterPro"/>
</dbReference>
<comment type="subcellular location">
    <subcellularLocation>
        <location evidence="1">Cell membrane</location>
        <topology evidence="1">Multi-pass membrane protein</topology>
    </subcellularLocation>
</comment>
<dbReference type="Gene3D" id="1.20.1250.20">
    <property type="entry name" value="MFS general substrate transporter like domains"/>
    <property type="match status" value="2"/>
</dbReference>
<feature type="transmembrane region" description="Helical" evidence="6">
    <location>
        <begin position="20"/>
        <end position="42"/>
    </location>
</feature>
<evidence type="ECO:0000313" key="8">
    <source>
        <dbReference type="EMBL" id="MBA2869879.1"/>
    </source>
</evidence>
<dbReference type="AlphaFoldDB" id="A0A7V9YWR5"/>
<dbReference type="PANTHER" id="PTHR23526:SF2">
    <property type="entry name" value="MAJOR FACILITATOR SUPERFAMILY (MFS) PROFILE DOMAIN-CONTAINING PROTEIN"/>
    <property type="match status" value="1"/>
</dbReference>
<dbReference type="PROSITE" id="PS50850">
    <property type="entry name" value="MFS"/>
    <property type="match status" value="1"/>
</dbReference>
<keyword evidence="9" id="KW-1185">Reference proteome</keyword>
<feature type="transmembrane region" description="Helical" evidence="6">
    <location>
        <begin position="141"/>
        <end position="165"/>
    </location>
</feature>
<accession>A0A7V9YWR5</accession>
<feature type="transmembrane region" description="Helical" evidence="6">
    <location>
        <begin position="309"/>
        <end position="333"/>
    </location>
</feature>
<evidence type="ECO:0000256" key="3">
    <source>
        <dbReference type="ARBA" id="ARBA00022692"/>
    </source>
</evidence>
<dbReference type="GO" id="GO:0005886">
    <property type="term" value="C:plasma membrane"/>
    <property type="evidence" value="ECO:0007669"/>
    <property type="project" value="UniProtKB-SubCell"/>
</dbReference>
<reference evidence="8 9" key="1">
    <citation type="submission" date="2020-07" db="EMBL/GenBank/DDBJ databases">
        <title>Genomic Encyclopedia of Type Strains, Phase IV (KMG-IV): sequencing the most valuable type-strain genomes for metagenomic binning, comparative biology and taxonomic classification.</title>
        <authorList>
            <person name="Goeker M."/>
        </authorList>
    </citation>
    <scope>NUCLEOTIDE SEQUENCE [LARGE SCALE GENOMIC DNA]</scope>
    <source>
        <strain evidence="8 9">DSM 25220</strain>
    </source>
</reference>
<dbReference type="InterPro" id="IPR052528">
    <property type="entry name" value="Sugar_transport-like"/>
</dbReference>
<evidence type="ECO:0000256" key="6">
    <source>
        <dbReference type="SAM" id="Phobius"/>
    </source>
</evidence>
<evidence type="ECO:0000313" key="9">
    <source>
        <dbReference type="Proteomes" id="UP000580891"/>
    </source>
</evidence>
<sequence length="429" mass="48577">MSMLKKMIGDVEVNRELILLLLIGGFYSLSISLSNTFVNVYLWKQSGEFKDLGLYNLAVVTLQPITFILAGRLAKKIDRIIVLRLGVSFLAIFFLTVLFVGNRADDYLLLLGGVLGIGYGFYWLAFNVLTFEITEPETRDFFNGFLGILSSVAGMIGPIIAGYIISSLTKLKGYTLIFSISLFLFIVAVVLSFFLQRRKAEGDYLFLQVLKERKRNKNWRLITNAHFFQGLREGTFVFAISVLVYITTGSELALGTFSLVNSLTSFVVYYFVSRFIKNHQRKKAILFGGLLLYSAIFLIIVDVSYGKLILYAMMIAIGYPVLLVPYTSLTFDVIGRSWNSTKMRIEYIVVRELFLNSGRIVSICLFLFSVTFFDKEKSIPILMLFIGTGHAIIYWFIRKVRFSDKQAQSDETNAIVRPKLTNEEGGSPV</sequence>
<dbReference type="SUPFAM" id="SSF103473">
    <property type="entry name" value="MFS general substrate transporter"/>
    <property type="match status" value="1"/>
</dbReference>
<name>A0A7V9YWR5_9BACL</name>
<feature type="transmembrane region" description="Helical" evidence="6">
    <location>
        <begin position="379"/>
        <end position="397"/>
    </location>
</feature>
<dbReference type="InterPro" id="IPR036259">
    <property type="entry name" value="MFS_trans_sf"/>
</dbReference>
<keyword evidence="5 6" id="KW-0472">Membrane</keyword>
<organism evidence="8 9">
    <name type="scientific">[Anoxybacillus] calidus</name>
    <dbReference type="NCBI Taxonomy" id="575178"/>
    <lineage>
        <taxon>Bacteria</taxon>
        <taxon>Bacillati</taxon>
        <taxon>Bacillota</taxon>
        <taxon>Bacilli</taxon>
        <taxon>Bacillales</taxon>
        <taxon>Anoxybacillaceae</taxon>
        <taxon>Paranoxybacillus</taxon>
    </lineage>
</organism>
<feature type="transmembrane region" description="Helical" evidence="6">
    <location>
        <begin position="54"/>
        <end position="74"/>
    </location>
</feature>
<feature type="transmembrane region" description="Helical" evidence="6">
    <location>
        <begin position="107"/>
        <end position="129"/>
    </location>
</feature>
<dbReference type="InterPro" id="IPR011701">
    <property type="entry name" value="MFS"/>
</dbReference>
<keyword evidence="2" id="KW-0813">Transport</keyword>